<name>A0ACA9S9K0_9GLOM</name>
<feature type="non-terminal residue" evidence="1">
    <location>
        <position position="1"/>
    </location>
</feature>
<protein>
    <submittedName>
        <fullName evidence="1">31777_t:CDS:1</fullName>
    </submittedName>
</protein>
<dbReference type="Proteomes" id="UP000789920">
    <property type="component" value="Unassembled WGS sequence"/>
</dbReference>
<reference evidence="1" key="1">
    <citation type="submission" date="2021-06" db="EMBL/GenBank/DDBJ databases">
        <authorList>
            <person name="Kallberg Y."/>
            <person name="Tangrot J."/>
            <person name="Rosling A."/>
        </authorList>
    </citation>
    <scope>NUCLEOTIDE SEQUENCE</scope>
    <source>
        <strain evidence="1">MA461A</strain>
    </source>
</reference>
<feature type="non-terminal residue" evidence="1">
    <location>
        <position position="54"/>
    </location>
</feature>
<keyword evidence="2" id="KW-1185">Reference proteome</keyword>
<dbReference type="EMBL" id="CAJVQC010104227">
    <property type="protein sequence ID" value="CAG8832607.1"/>
    <property type="molecule type" value="Genomic_DNA"/>
</dbReference>
<accession>A0ACA9S9K0</accession>
<evidence type="ECO:0000313" key="2">
    <source>
        <dbReference type="Proteomes" id="UP000789920"/>
    </source>
</evidence>
<proteinExistence type="predicted"/>
<organism evidence="1 2">
    <name type="scientific">Racocetra persica</name>
    <dbReference type="NCBI Taxonomy" id="160502"/>
    <lineage>
        <taxon>Eukaryota</taxon>
        <taxon>Fungi</taxon>
        <taxon>Fungi incertae sedis</taxon>
        <taxon>Mucoromycota</taxon>
        <taxon>Glomeromycotina</taxon>
        <taxon>Glomeromycetes</taxon>
        <taxon>Diversisporales</taxon>
        <taxon>Gigasporaceae</taxon>
        <taxon>Racocetra</taxon>
    </lineage>
</organism>
<sequence>DKDDKITNSDEREQWKGRHLSVERSDEAWWIYGGPEEVEHRRCAPGYFINDSST</sequence>
<gene>
    <name evidence="1" type="ORF">RPERSI_LOCUS28520</name>
</gene>
<comment type="caution">
    <text evidence="1">The sequence shown here is derived from an EMBL/GenBank/DDBJ whole genome shotgun (WGS) entry which is preliminary data.</text>
</comment>
<evidence type="ECO:0000313" key="1">
    <source>
        <dbReference type="EMBL" id="CAG8832607.1"/>
    </source>
</evidence>